<accession>A0ABQ4A3D9</accession>
<protein>
    <submittedName>
        <fullName evidence="1">Uncharacterized protein</fullName>
    </submittedName>
</protein>
<evidence type="ECO:0000313" key="1">
    <source>
        <dbReference type="EMBL" id="GIE24862.1"/>
    </source>
</evidence>
<dbReference type="RefSeq" id="WP_203841851.1">
    <property type="nucleotide sequence ID" value="NZ_BAAATV010000001.1"/>
</dbReference>
<comment type="caution">
    <text evidence="1">The sequence shown here is derived from an EMBL/GenBank/DDBJ whole genome shotgun (WGS) entry which is preliminary data.</text>
</comment>
<organism evidence="1 2">
    <name type="scientific">Winogradskya humida</name>
    <dbReference type="NCBI Taxonomy" id="113566"/>
    <lineage>
        <taxon>Bacteria</taxon>
        <taxon>Bacillati</taxon>
        <taxon>Actinomycetota</taxon>
        <taxon>Actinomycetes</taxon>
        <taxon>Micromonosporales</taxon>
        <taxon>Micromonosporaceae</taxon>
        <taxon>Winogradskya</taxon>
    </lineage>
</organism>
<proteinExistence type="predicted"/>
<dbReference type="Proteomes" id="UP000603200">
    <property type="component" value="Unassembled WGS sequence"/>
</dbReference>
<reference evidence="1 2" key="1">
    <citation type="submission" date="2021-01" db="EMBL/GenBank/DDBJ databases">
        <title>Whole genome shotgun sequence of Actinoplanes humidus NBRC 14915.</title>
        <authorList>
            <person name="Komaki H."/>
            <person name="Tamura T."/>
        </authorList>
    </citation>
    <scope>NUCLEOTIDE SEQUENCE [LARGE SCALE GENOMIC DNA]</scope>
    <source>
        <strain evidence="1 2">NBRC 14915</strain>
    </source>
</reference>
<keyword evidence="2" id="KW-1185">Reference proteome</keyword>
<evidence type="ECO:0000313" key="2">
    <source>
        <dbReference type="Proteomes" id="UP000603200"/>
    </source>
</evidence>
<gene>
    <name evidence="1" type="ORF">Ahu01nite_079640</name>
</gene>
<dbReference type="EMBL" id="BOMN01000113">
    <property type="protein sequence ID" value="GIE24862.1"/>
    <property type="molecule type" value="Genomic_DNA"/>
</dbReference>
<name>A0ABQ4A3D9_9ACTN</name>
<sequence length="183" mass="20722">MSAWIVSRDHLDLLLTAALAWEITPPGEADKTGRMLWRENLASVAYRYPYDRDGDRPGPIDFRDRHVDTYRFRPYPGRVDPDVVAAAADSLVCQSCEHPGWSTSTACRWTTRLREQATARVAAYLDEHGPVDPQRQTRGEQGWYVVVDQDGREHVRCGDGWSVPDRGVFTRAVELRTLAAVKP</sequence>